<accession>A0A8J3PFY2</accession>
<name>A0A8J3PFY2_9ACTN</name>
<protein>
    <submittedName>
        <fullName evidence="1">Uncharacterized protein</fullName>
    </submittedName>
</protein>
<dbReference type="EMBL" id="BONJ01000017">
    <property type="protein sequence ID" value="GIG14838.1"/>
    <property type="molecule type" value="Genomic_DNA"/>
</dbReference>
<sequence>MVADASPTESDPAPMVTRAKEVIAVHAEDADGWCTGCAVEYGFATPHPCTARRWADRTLSIAGRPWGTGT</sequence>
<keyword evidence="2" id="KW-1185">Reference proteome</keyword>
<reference evidence="1" key="1">
    <citation type="submission" date="2021-01" db="EMBL/GenBank/DDBJ databases">
        <title>Whole genome shotgun sequence of Catellatospora methionotrophica NBRC 14553.</title>
        <authorList>
            <person name="Komaki H."/>
            <person name="Tamura T."/>
        </authorList>
    </citation>
    <scope>NUCLEOTIDE SEQUENCE</scope>
    <source>
        <strain evidence="1">NBRC 14553</strain>
    </source>
</reference>
<gene>
    <name evidence="1" type="ORF">Cme02nite_31700</name>
</gene>
<dbReference type="AlphaFoldDB" id="A0A8J3PFY2"/>
<comment type="caution">
    <text evidence="1">The sequence shown here is derived from an EMBL/GenBank/DDBJ whole genome shotgun (WGS) entry which is preliminary data.</text>
</comment>
<evidence type="ECO:0000313" key="2">
    <source>
        <dbReference type="Proteomes" id="UP000660339"/>
    </source>
</evidence>
<evidence type="ECO:0000313" key="1">
    <source>
        <dbReference type="EMBL" id="GIG14838.1"/>
    </source>
</evidence>
<dbReference type="Proteomes" id="UP000660339">
    <property type="component" value="Unassembled WGS sequence"/>
</dbReference>
<proteinExistence type="predicted"/>
<organism evidence="1 2">
    <name type="scientific">Catellatospora methionotrophica</name>
    <dbReference type="NCBI Taxonomy" id="121620"/>
    <lineage>
        <taxon>Bacteria</taxon>
        <taxon>Bacillati</taxon>
        <taxon>Actinomycetota</taxon>
        <taxon>Actinomycetes</taxon>
        <taxon>Micromonosporales</taxon>
        <taxon>Micromonosporaceae</taxon>
        <taxon>Catellatospora</taxon>
    </lineage>
</organism>